<name>A0A926Z6D0_9CYAN</name>
<reference evidence="2" key="1">
    <citation type="journal article" date="2015" name="ISME J.">
        <title>Draft Genome Sequence of Streptomyces incarnatus NRRL8089, which Produces the Nucleoside Antibiotic Sinefungin.</title>
        <authorList>
            <person name="Oshima K."/>
            <person name="Hattori M."/>
            <person name="Shimizu H."/>
            <person name="Fukuda K."/>
            <person name="Nemoto M."/>
            <person name="Inagaki K."/>
            <person name="Tamura T."/>
        </authorList>
    </citation>
    <scope>NUCLEOTIDE SEQUENCE</scope>
    <source>
        <strain evidence="2">FACHB-1277</strain>
    </source>
</reference>
<dbReference type="Proteomes" id="UP000631421">
    <property type="component" value="Unassembled WGS sequence"/>
</dbReference>
<organism evidence="2 3">
    <name type="scientific">Pseudanabaena cinerea FACHB-1277</name>
    <dbReference type="NCBI Taxonomy" id="2949581"/>
    <lineage>
        <taxon>Bacteria</taxon>
        <taxon>Bacillati</taxon>
        <taxon>Cyanobacteriota</taxon>
        <taxon>Cyanophyceae</taxon>
        <taxon>Pseudanabaenales</taxon>
        <taxon>Pseudanabaenaceae</taxon>
        <taxon>Pseudanabaena</taxon>
        <taxon>Pseudanabaena cinerea</taxon>
    </lineage>
</organism>
<keyword evidence="1" id="KW-0812">Transmembrane</keyword>
<evidence type="ECO:0000313" key="3">
    <source>
        <dbReference type="Proteomes" id="UP000631421"/>
    </source>
</evidence>
<comment type="caution">
    <text evidence="2">The sequence shown here is derived from an EMBL/GenBank/DDBJ whole genome shotgun (WGS) entry which is preliminary data.</text>
</comment>
<keyword evidence="1" id="KW-0472">Membrane</keyword>
<sequence>MQINKFVAIGAISLVSISVIAFLNNVKYQEEKKAARLGLGGAKVRCSMLSFNIRDVESWKEAVKAPSNQEREKHKQYLL</sequence>
<feature type="transmembrane region" description="Helical" evidence="1">
    <location>
        <begin position="6"/>
        <end position="26"/>
    </location>
</feature>
<evidence type="ECO:0000256" key="1">
    <source>
        <dbReference type="SAM" id="Phobius"/>
    </source>
</evidence>
<dbReference type="AlphaFoldDB" id="A0A926Z6D0"/>
<accession>A0A926Z6D0</accession>
<reference evidence="2" key="2">
    <citation type="submission" date="2020-08" db="EMBL/GenBank/DDBJ databases">
        <authorList>
            <person name="Chen M."/>
            <person name="Teng W."/>
            <person name="Zhao L."/>
            <person name="Hu C."/>
            <person name="Zhou Y."/>
            <person name="Han B."/>
            <person name="Song L."/>
            <person name="Shu W."/>
        </authorList>
    </citation>
    <scope>NUCLEOTIDE SEQUENCE</scope>
    <source>
        <strain evidence="2">FACHB-1277</strain>
    </source>
</reference>
<gene>
    <name evidence="2" type="ORF">H6F44_10645</name>
</gene>
<keyword evidence="3" id="KW-1185">Reference proteome</keyword>
<dbReference type="RefSeq" id="WP_190350936.1">
    <property type="nucleotide sequence ID" value="NZ_JACJPY010000028.1"/>
</dbReference>
<proteinExistence type="predicted"/>
<evidence type="ECO:0000313" key="2">
    <source>
        <dbReference type="EMBL" id="MBD2150575.1"/>
    </source>
</evidence>
<dbReference type="EMBL" id="JACJPY010000028">
    <property type="protein sequence ID" value="MBD2150575.1"/>
    <property type="molecule type" value="Genomic_DNA"/>
</dbReference>
<keyword evidence="1" id="KW-1133">Transmembrane helix</keyword>
<protein>
    <submittedName>
        <fullName evidence="2">Uncharacterized protein</fullName>
    </submittedName>
</protein>